<evidence type="ECO:0000256" key="1">
    <source>
        <dbReference type="SAM" id="MobiDB-lite"/>
    </source>
</evidence>
<dbReference type="OrthoDB" id="3153298at2759"/>
<feature type="compositionally biased region" description="Pro residues" evidence="1">
    <location>
        <begin position="41"/>
        <end position="50"/>
    </location>
</feature>
<organism evidence="2">
    <name type="scientific">Rhodotorula toruloides</name>
    <name type="common">Yeast</name>
    <name type="synonym">Rhodosporidium toruloides</name>
    <dbReference type="NCBI Taxonomy" id="5286"/>
    <lineage>
        <taxon>Eukaryota</taxon>
        <taxon>Fungi</taxon>
        <taxon>Dikarya</taxon>
        <taxon>Basidiomycota</taxon>
        <taxon>Pucciniomycotina</taxon>
        <taxon>Microbotryomycetes</taxon>
        <taxon>Sporidiobolales</taxon>
        <taxon>Sporidiobolaceae</taxon>
        <taxon>Rhodotorula</taxon>
    </lineage>
</organism>
<evidence type="ECO:0000313" key="2">
    <source>
        <dbReference type="EMBL" id="CDR39380.1"/>
    </source>
</evidence>
<feature type="region of interest" description="Disordered" evidence="1">
    <location>
        <begin position="1"/>
        <end position="92"/>
    </location>
</feature>
<dbReference type="AlphaFoldDB" id="A0A061AVH9"/>
<dbReference type="EMBL" id="LK052939">
    <property type="protein sequence ID" value="CDR39380.1"/>
    <property type="molecule type" value="Genomic_DNA"/>
</dbReference>
<dbReference type="Gene3D" id="3.40.50.1110">
    <property type="entry name" value="SGNH hydrolase"/>
    <property type="match status" value="1"/>
</dbReference>
<reference evidence="2" key="1">
    <citation type="journal article" date="2014" name="Genome Announc.">
        <title>Draft genome sequence of Rhodosporidium toruloides CECT1137, an oleaginous yeast of biotechnological interest.</title>
        <authorList>
            <person name="Morin N."/>
            <person name="Calcas X."/>
            <person name="Devillers H."/>
            <person name="Durrens P."/>
            <person name="Sherman D.J."/>
            <person name="Nicaud J.-M."/>
            <person name="Neuveglise C."/>
        </authorList>
    </citation>
    <scope>NUCLEOTIDE SEQUENCE</scope>
    <source>
        <strain evidence="2">CECT1137</strain>
    </source>
</reference>
<dbReference type="InterPro" id="IPR036514">
    <property type="entry name" value="SGNH_hydro_sf"/>
</dbReference>
<feature type="compositionally biased region" description="Low complexity" evidence="1">
    <location>
        <begin position="51"/>
        <end position="92"/>
    </location>
</feature>
<gene>
    <name evidence="2" type="ORF">RHTO0S_04e04544g</name>
</gene>
<proteinExistence type="predicted"/>
<sequence>MTPPQRITPSPRPPSPAPVSRSSLTPPPTLSRRNSFTARPVTPPPQPPSPGVYRSPYHRLSASPPAHRPPSSSSSRSISPTSTRSSPITPARPILEVHGDSFCGVFTLLGKRASVYKYKGASARGLNNPHSTLQVGAQLLDRLEYARPQSVLLMFGTVDLTLNFLWQLKARGSAAAGPDETARKVLADYASFLAHKIVPLAERSGMTVYVAGVSPPVIEDRYLESTANKYLEKQGISPLPPLSQAHHPHDFATRANMVKRYNTLLASFCARHDCLSYVDINRDLVDPADPSRRVKRQFLDLEDPTNIHLVWETTLPFWVRRLPPLTSLSSHLASQVQVSHLERSLEQYQAEKRERVRRRSGVVAG</sequence>
<name>A0A061AVH9_RHOTO</name>
<accession>A0A061AVH9</accession>
<protein>
    <submittedName>
        <fullName evidence="2">RHTO0S04e04544g1_1</fullName>
    </submittedName>
</protein>